<organism evidence="4 5">
    <name type="scientific">Nocardioides dokdonensis FR1436</name>
    <dbReference type="NCBI Taxonomy" id="1300347"/>
    <lineage>
        <taxon>Bacteria</taxon>
        <taxon>Bacillati</taxon>
        <taxon>Actinomycetota</taxon>
        <taxon>Actinomycetes</taxon>
        <taxon>Propionibacteriales</taxon>
        <taxon>Nocardioidaceae</taxon>
        <taxon>Nocardioides</taxon>
    </lineage>
</organism>
<keyword evidence="2" id="KW-0812">Transmembrane</keyword>
<gene>
    <name evidence="4" type="ORF">I601_1911</name>
</gene>
<feature type="compositionally biased region" description="Polar residues" evidence="1">
    <location>
        <begin position="1"/>
        <end position="16"/>
    </location>
</feature>
<name>A0A1A9GLI8_9ACTN</name>
<sequence length="118" mass="12462">MSTIAQFPMQTQHPVQTRTTPGPVRLTRRGRLVVLGLALVLVVLAGVLLAGGSMATSEKGTPPPTEVITVGTGDTLWAIATERAQGDDVREMIQHIQTLNALDGGLVVTGQRLRVPTS</sequence>
<reference evidence="4 5" key="1">
    <citation type="submission" date="2016-03" db="EMBL/GenBank/DDBJ databases">
        <title>Complete genome sequence of a soil Actinobacterium, Nocardioides dokdonensis FR1436.</title>
        <authorList>
            <person name="Kwon S.-K."/>
            <person name="Kim K."/>
            <person name="Kim J.F."/>
        </authorList>
    </citation>
    <scope>NUCLEOTIDE SEQUENCE [LARGE SCALE GENOMIC DNA]</scope>
    <source>
        <strain evidence="4 5">FR1436</strain>
    </source>
</reference>
<dbReference type="PATRIC" id="fig|1300347.3.peg.1912"/>
<evidence type="ECO:0000256" key="1">
    <source>
        <dbReference type="SAM" id="MobiDB-lite"/>
    </source>
</evidence>
<dbReference type="InterPro" id="IPR018392">
    <property type="entry name" value="LysM"/>
</dbReference>
<dbReference type="STRING" id="1300347.I601_1911"/>
<dbReference type="EMBL" id="CP015079">
    <property type="protein sequence ID" value="ANH38341.1"/>
    <property type="molecule type" value="Genomic_DNA"/>
</dbReference>
<keyword evidence="2" id="KW-0472">Membrane</keyword>
<dbReference type="KEGG" id="ndk:I601_1911"/>
<evidence type="ECO:0000313" key="5">
    <source>
        <dbReference type="Proteomes" id="UP000077868"/>
    </source>
</evidence>
<evidence type="ECO:0000259" key="3">
    <source>
        <dbReference type="PROSITE" id="PS51782"/>
    </source>
</evidence>
<feature type="domain" description="LysM" evidence="3">
    <location>
        <begin position="66"/>
        <end position="115"/>
    </location>
</feature>
<dbReference type="AlphaFoldDB" id="A0A1A9GLI8"/>
<accession>A0A1A9GLI8</accession>
<dbReference type="CDD" id="cd00118">
    <property type="entry name" value="LysM"/>
    <property type="match status" value="1"/>
</dbReference>
<keyword evidence="5" id="KW-1185">Reference proteome</keyword>
<dbReference type="Proteomes" id="UP000077868">
    <property type="component" value="Chromosome"/>
</dbReference>
<feature type="region of interest" description="Disordered" evidence="1">
    <location>
        <begin position="1"/>
        <end position="22"/>
    </location>
</feature>
<feature type="transmembrane region" description="Helical" evidence="2">
    <location>
        <begin position="32"/>
        <end position="55"/>
    </location>
</feature>
<evidence type="ECO:0000313" key="4">
    <source>
        <dbReference type="EMBL" id="ANH38341.1"/>
    </source>
</evidence>
<dbReference type="PROSITE" id="PS51782">
    <property type="entry name" value="LYSM"/>
    <property type="match status" value="1"/>
</dbReference>
<dbReference type="InterPro" id="IPR036779">
    <property type="entry name" value="LysM_dom_sf"/>
</dbReference>
<dbReference type="Pfam" id="PF01476">
    <property type="entry name" value="LysM"/>
    <property type="match status" value="1"/>
</dbReference>
<dbReference type="RefSeq" id="WP_068108652.1">
    <property type="nucleotide sequence ID" value="NZ_CP015079.1"/>
</dbReference>
<dbReference type="OrthoDB" id="5084290at2"/>
<keyword evidence="2" id="KW-1133">Transmembrane helix</keyword>
<dbReference type="SMART" id="SM00257">
    <property type="entry name" value="LysM"/>
    <property type="match status" value="1"/>
</dbReference>
<dbReference type="Gene3D" id="3.10.350.10">
    <property type="entry name" value="LysM domain"/>
    <property type="match status" value="1"/>
</dbReference>
<proteinExistence type="predicted"/>
<evidence type="ECO:0000256" key="2">
    <source>
        <dbReference type="SAM" id="Phobius"/>
    </source>
</evidence>
<protein>
    <recommendedName>
        <fullName evidence="3">LysM domain-containing protein</fullName>
    </recommendedName>
</protein>